<dbReference type="SUPFAM" id="SSF52821">
    <property type="entry name" value="Rhodanese/Cell cycle control phosphatase"/>
    <property type="match status" value="1"/>
</dbReference>
<dbReference type="EMBL" id="CP090978">
    <property type="protein sequence ID" value="UJF31173.1"/>
    <property type="molecule type" value="Genomic_DNA"/>
</dbReference>
<dbReference type="PROSITE" id="PS50206">
    <property type="entry name" value="RHODANESE_3"/>
    <property type="match status" value="1"/>
</dbReference>
<accession>A0ABY3SB05</accession>
<protein>
    <submittedName>
        <fullName evidence="2">Rhodanese-like domain-containing protein</fullName>
    </submittedName>
</protein>
<evidence type="ECO:0000313" key="2">
    <source>
        <dbReference type="EMBL" id="UJF31173.1"/>
    </source>
</evidence>
<dbReference type="InterPro" id="IPR036873">
    <property type="entry name" value="Rhodanese-like_dom_sf"/>
</dbReference>
<reference evidence="2 3" key="1">
    <citation type="journal article" date="2024" name="Int. J. Syst. Evol. Microbiol.">
        <title>Paenibacillus hexagrammi sp. nov., a novel bacterium isolated from the gut content of Hexagrammos agrammus.</title>
        <authorList>
            <person name="Jung H.K."/>
            <person name="Kim D.G."/>
            <person name="Zin H."/>
            <person name="Park J."/>
            <person name="Jung H."/>
            <person name="Kim Y.O."/>
            <person name="Kong H.J."/>
            <person name="Kim J.W."/>
            <person name="Kim Y.S."/>
        </authorList>
    </citation>
    <scope>NUCLEOTIDE SEQUENCE [LARGE SCALE GENOMIC DNA]</scope>
    <source>
        <strain evidence="2 3">YPD9-1</strain>
    </source>
</reference>
<dbReference type="SMART" id="SM00450">
    <property type="entry name" value="RHOD"/>
    <property type="match status" value="1"/>
</dbReference>
<proteinExistence type="predicted"/>
<dbReference type="Pfam" id="PF00581">
    <property type="entry name" value="Rhodanese"/>
    <property type="match status" value="1"/>
</dbReference>
<dbReference type="RefSeq" id="WP_235117522.1">
    <property type="nucleotide sequence ID" value="NZ_CP090978.1"/>
</dbReference>
<evidence type="ECO:0000313" key="3">
    <source>
        <dbReference type="Proteomes" id="UP001649230"/>
    </source>
</evidence>
<dbReference type="CDD" id="cd00158">
    <property type="entry name" value="RHOD"/>
    <property type="match status" value="1"/>
</dbReference>
<dbReference type="Proteomes" id="UP001649230">
    <property type="component" value="Chromosome"/>
</dbReference>
<evidence type="ECO:0000259" key="1">
    <source>
        <dbReference type="PROSITE" id="PS50206"/>
    </source>
</evidence>
<dbReference type="InterPro" id="IPR050229">
    <property type="entry name" value="GlpE_sulfurtransferase"/>
</dbReference>
<dbReference type="PANTHER" id="PTHR43031:SF17">
    <property type="entry name" value="SULFURTRANSFERASE YTWF-RELATED"/>
    <property type="match status" value="1"/>
</dbReference>
<dbReference type="PANTHER" id="PTHR43031">
    <property type="entry name" value="FAD-DEPENDENT OXIDOREDUCTASE"/>
    <property type="match status" value="1"/>
</dbReference>
<keyword evidence="3" id="KW-1185">Reference proteome</keyword>
<gene>
    <name evidence="2" type="ORF">L0M14_14870</name>
</gene>
<dbReference type="Gene3D" id="3.40.250.10">
    <property type="entry name" value="Rhodanese-like domain"/>
    <property type="match status" value="1"/>
</dbReference>
<organism evidence="2 3">
    <name type="scientific">Paenibacillus hexagrammi</name>
    <dbReference type="NCBI Taxonomy" id="2908839"/>
    <lineage>
        <taxon>Bacteria</taxon>
        <taxon>Bacillati</taxon>
        <taxon>Bacillota</taxon>
        <taxon>Bacilli</taxon>
        <taxon>Bacillales</taxon>
        <taxon>Paenibacillaceae</taxon>
        <taxon>Paenibacillus</taxon>
    </lineage>
</organism>
<sequence length="107" mass="12261">MEIKSIHPATLVNMLDENKLDGSIIIDVRERHEWEYYHLDEALLIPMREVPHRLGEIDGDQNVYIVCAHGVRSYMVCEFLAEQGYEHVVNVEGGMAAIGSIRGFQYD</sequence>
<name>A0ABY3SB05_9BACL</name>
<dbReference type="InterPro" id="IPR001763">
    <property type="entry name" value="Rhodanese-like_dom"/>
</dbReference>
<feature type="domain" description="Rhodanese" evidence="1">
    <location>
        <begin position="19"/>
        <end position="100"/>
    </location>
</feature>